<evidence type="ECO:0000256" key="2">
    <source>
        <dbReference type="ARBA" id="ARBA00022722"/>
    </source>
</evidence>
<comment type="cofactor">
    <cofactor evidence="5">
        <name>Mg(2+)</name>
        <dbReference type="ChEBI" id="CHEBI:18420"/>
    </cofactor>
</comment>
<comment type="similarity">
    <text evidence="5">Belongs to the PINc/VapC protein family.</text>
</comment>
<dbReference type="InterPro" id="IPR002716">
    <property type="entry name" value="PIN_dom"/>
</dbReference>
<sequence>MILYLDTSAIVKLYVDEDGSPLVRSAVEAAEVVATSRVAYAETRAALAAASRQGRIAEAERAVAAAAFRADWRSFCVVHVTQELVELAADLAEEKALRGFDAIHLASAVFLLQRTGQVVRFLAWDRRLNQAAAEMGLQVERESG</sequence>
<evidence type="ECO:0000256" key="1">
    <source>
        <dbReference type="ARBA" id="ARBA00022649"/>
    </source>
</evidence>
<dbReference type="Proteomes" id="UP001332192">
    <property type="component" value="Chromosome"/>
</dbReference>
<evidence type="ECO:0000313" key="8">
    <source>
        <dbReference type="Proteomes" id="UP001332192"/>
    </source>
</evidence>
<feature type="binding site" evidence="5">
    <location>
        <position position="6"/>
    </location>
    <ligand>
        <name>Mg(2+)</name>
        <dbReference type="ChEBI" id="CHEBI:18420"/>
    </ligand>
</feature>
<dbReference type="EMBL" id="CP141615">
    <property type="protein sequence ID" value="WRP17213.1"/>
    <property type="molecule type" value="Genomic_DNA"/>
</dbReference>
<evidence type="ECO:0000256" key="4">
    <source>
        <dbReference type="ARBA" id="ARBA00022801"/>
    </source>
</evidence>
<name>A0ABZ1BWZ7_9FIRM</name>
<keyword evidence="4 5" id="KW-0378">Hydrolase</keyword>
<dbReference type="RefSeq" id="WP_324716485.1">
    <property type="nucleotide sequence ID" value="NZ_CP141615.1"/>
</dbReference>
<dbReference type="HAMAP" id="MF_00265">
    <property type="entry name" value="VapC_Nob1"/>
    <property type="match status" value="1"/>
</dbReference>
<keyword evidence="2 5" id="KW-0540">Nuclease</keyword>
<dbReference type="CDD" id="cd09874">
    <property type="entry name" value="PIN_MT3492-like"/>
    <property type="match status" value="1"/>
</dbReference>
<dbReference type="SUPFAM" id="SSF88723">
    <property type="entry name" value="PIN domain-like"/>
    <property type="match status" value="1"/>
</dbReference>
<keyword evidence="1 5" id="KW-1277">Toxin-antitoxin system</keyword>
<keyword evidence="5" id="KW-0800">Toxin</keyword>
<evidence type="ECO:0000256" key="3">
    <source>
        <dbReference type="ARBA" id="ARBA00022723"/>
    </source>
</evidence>
<dbReference type="InterPro" id="IPR029060">
    <property type="entry name" value="PIN-like_dom_sf"/>
</dbReference>
<evidence type="ECO:0000256" key="5">
    <source>
        <dbReference type="HAMAP-Rule" id="MF_00265"/>
    </source>
</evidence>
<protein>
    <recommendedName>
        <fullName evidence="5">Ribonuclease VapC</fullName>
        <shortName evidence="5">RNase VapC</shortName>
        <ecNumber evidence="5">3.1.-.-</ecNumber>
    </recommendedName>
    <alternativeName>
        <fullName evidence="5">Toxin VapC</fullName>
    </alternativeName>
</protein>
<comment type="function">
    <text evidence="5">Toxic component of a toxin-antitoxin (TA) system. An RNase.</text>
</comment>
<gene>
    <name evidence="5" type="primary">vapC</name>
    <name evidence="7" type="ORF">U7230_14190</name>
</gene>
<accession>A0ABZ1BWZ7</accession>
<dbReference type="InterPro" id="IPR022907">
    <property type="entry name" value="VapC_family"/>
</dbReference>
<proteinExistence type="inferred from homology"/>
<keyword evidence="8" id="KW-1185">Reference proteome</keyword>
<evidence type="ECO:0000313" key="7">
    <source>
        <dbReference type="EMBL" id="WRP17213.1"/>
    </source>
</evidence>
<dbReference type="Gene3D" id="3.40.50.1010">
    <property type="entry name" value="5'-nuclease"/>
    <property type="match status" value="1"/>
</dbReference>
<feature type="binding site" evidence="5">
    <location>
        <position position="101"/>
    </location>
    <ligand>
        <name>Mg(2+)</name>
        <dbReference type="ChEBI" id="CHEBI:18420"/>
    </ligand>
</feature>
<organism evidence="7 8">
    <name type="scientific">Carboxydichorda subterranea</name>
    <dbReference type="NCBI Taxonomy" id="3109565"/>
    <lineage>
        <taxon>Bacteria</taxon>
        <taxon>Bacillati</taxon>
        <taxon>Bacillota</taxon>
        <taxon>Limnochordia</taxon>
        <taxon>Limnochordales</taxon>
        <taxon>Geochordaceae</taxon>
        <taxon>Carboxydichorda</taxon>
    </lineage>
</organism>
<reference evidence="7 8" key="1">
    <citation type="journal article" date="2024" name="Front. Microbiol.">
        <title>Novel thermophilic genera Geochorda gen. nov. and Carboxydochorda gen. nov. from the deep terrestrial subsurface reveal the ecophysiological diversity in the class Limnochordia.</title>
        <authorList>
            <person name="Karnachuk O.V."/>
            <person name="Lukina A.P."/>
            <person name="Avakyan M.R."/>
            <person name="Kadnikov V.V."/>
            <person name="Begmatov S."/>
            <person name="Beletsky A.V."/>
            <person name="Vlasova K.G."/>
            <person name="Novikov A.A."/>
            <person name="Shcherbakova V.A."/>
            <person name="Mardanov A.V."/>
            <person name="Ravin N.V."/>
        </authorList>
    </citation>
    <scope>NUCLEOTIDE SEQUENCE [LARGE SCALE GENOMIC DNA]</scope>
    <source>
        <strain evidence="7 8">L945</strain>
    </source>
</reference>
<feature type="domain" description="PIN" evidence="6">
    <location>
        <begin position="4"/>
        <end position="108"/>
    </location>
</feature>
<keyword evidence="3 5" id="KW-0479">Metal-binding</keyword>
<dbReference type="EC" id="3.1.-.-" evidence="5"/>
<dbReference type="Pfam" id="PF01850">
    <property type="entry name" value="PIN"/>
    <property type="match status" value="1"/>
</dbReference>
<evidence type="ECO:0000259" key="6">
    <source>
        <dbReference type="Pfam" id="PF01850"/>
    </source>
</evidence>
<keyword evidence="5" id="KW-0460">Magnesium</keyword>